<keyword evidence="2" id="KW-1185">Reference proteome</keyword>
<proteinExistence type="predicted"/>
<comment type="caution">
    <text evidence="1">The sequence shown here is derived from an EMBL/GenBank/DDBJ whole genome shotgun (WGS) entry which is preliminary data.</text>
</comment>
<name>A0ABR4UIV5_9FLAO</name>
<gene>
    <name evidence="1" type="ORF">IW16_20125</name>
</gene>
<protein>
    <submittedName>
        <fullName evidence="1">Uncharacterized protein</fullName>
    </submittedName>
</protein>
<dbReference type="RefSeq" id="WP_034748302.1">
    <property type="nucleotide sequence ID" value="NZ_JPRI01000008.1"/>
</dbReference>
<sequence length="188" mass="21975">MMKITDEQMVYQKNILEKGKHILMVTDDMNPEILDRSVYSYNYLFNPGQKNAYFVSHNLLQELATKDSSVEKDPLYAKLSPKIKLAHQENIFYPEIQKEYIDSVSFKIKDKIVSGNQWFSTGNHFVGSFGYTPVYLYYYDVKVGNKTVFTKEDHTQIVVSDPIKTKTGKYFLVSNIKEGKFQIYYLKN</sequence>
<dbReference type="Proteomes" id="UP000028719">
    <property type="component" value="Unassembled WGS sequence"/>
</dbReference>
<dbReference type="EMBL" id="JPRI01000008">
    <property type="protein sequence ID" value="KFF24626.1"/>
    <property type="molecule type" value="Genomic_DNA"/>
</dbReference>
<accession>A0ABR4UIV5</accession>
<evidence type="ECO:0000313" key="2">
    <source>
        <dbReference type="Proteomes" id="UP000028719"/>
    </source>
</evidence>
<reference evidence="1 2" key="1">
    <citation type="submission" date="2014-07" db="EMBL/GenBank/DDBJ databases">
        <title>Genome of Chryseobacterium vrystaatense LMG 22846.</title>
        <authorList>
            <person name="Pipes S.E."/>
            <person name="Stropko S.J."/>
            <person name="Newman J.D."/>
        </authorList>
    </citation>
    <scope>NUCLEOTIDE SEQUENCE [LARGE SCALE GENOMIC DNA]</scope>
    <source>
        <strain evidence="1 2">LMG 22846</strain>
    </source>
</reference>
<organism evidence="1 2">
    <name type="scientific">Chryseobacterium vrystaatense</name>
    <dbReference type="NCBI Taxonomy" id="307480"/>
    <lineage>
        <taxon>Bacteria</taxon>
        <taxon>Pseudomonadati</taxon>
        <taxon>Bacteroidota</taxon>
        <taxon>Flavobacteriia</taxon>
        <taxon>Flavobacteriales</taxon>
        <taxon>Weeksellaceae</taxon>
        <taxon>Chryseobacterium group</taxon>
        <taxon>Chryseobacterium</taxon>
    </lineage>
</organism>
<evidence type="ECO:0000313" key="1">
    <source>
        <dbReference type="EMBL" id="KFF24626.1"/>
    </source>
</evidence>